<feature type="region of interest" description="Disordered" evidence="2">
    <location>
        <begin position="692"/>
        <end position="757"/>
    </location>
</feature>
<feature type="region of interest" description="Disordered" evidence="2">
    <location>
        <begin position="643"/>
        <end position="677"/>
    </location>
</feature>
<proteinExistence type="predicted"/>
<evidence type="ECO:0000256" key="3">
    <source>
        <dbReference type="SAM" id="Phobius"/>
    </source>
</evidence>
<feature type="coiled-coil region" evidence="1">
    <location>
        <begin position="65"/>
        <end position="92"/>
    </location>
</feature>
<feature type="compositionally biased region" description="Basic and acidic residues" evidence="2">
    <location>
        <begin position="718"/>
        <end position="742"/>
    </location>
</feature>
<dbReference type="HOGENOM" id="CLU_017107_0_0_1"/>
<keyword evidence="3" id="KW-1133">Transmembrane helix</keyword>
<name>A0A0D9WI01_9ORYZ</name>
<feature type="region of interest" description="Disordered" evidence="2">
    <location>
        <begin position="587"/>
        <end position="608"/>
    </location>
</feature>
<evidence type="ECO:0000313" key="5">
    <source>
        <dbReference type="Proteomes" id="UP000032180"/>
    </source>
</evidence>
<dbReference type="Proteomes" id="UP000032180">
    <property type="component" value="Chromosome 5"/>
</dbReference>
<accession>A0A0D9WI01</accession>
<keyword evidence="3" id="KW-0812">Transmembrane</keyword>
<feature type="compositionally biased region" description="Polar residues" evidence="2">
    <location>
        <begin position="694"/>
        <end position="710"/>
    </location>
</feature>
<reference evidence="4" key="3">
    <citation type="submission" date="2015-04" db="UniProtKB">
        <authorList>
            <consortium name="EnsemblPlants"/>
        </authorList>
    </citation>
    <scope>IDENTIFICATION</scope>
</reference>
<reference evidence="4 5" key="1">
    <citation type="submission" date="2012-08" db="EMBL/GenBank/DDBJ databases">
        <title>Oryza genome evolution.</title>
        <authorList>
            <person name="Wing R.A."/>
        </authorList>
    </citation>
    <scope>NUCLEOTIDE SEQUENCE</scope>
</reference>
<evidence type="ECO:0000313" key="4">
    <source>
        <dbReference type="EnsemblPlants" id="LPERR05G16920.1"/>
    </source>
</evidence>
<keyword evidence="5" id="KW-1185">Reference proteome</keyword>
<dbReference type="eggNOG" id="KOG2896">
    <property type="taxonomic scope" value="Eukaryota"/>
</dbReference>
<keyword evidence="1" id="KW-0175">Coiled coil</keyword>
<sequence>MSPDAAAAVVVLAEKLVAADEARAGLARRLEAALKAREESGRQGAALGEMRRRVELRRARAEELLLAKRDALRGVQRRKEQLQARIDRVVHLSGAVAAADRRVQEAKEVLSGEKVRLGDLQRLLRMRQQSMIAQVAALYPVKVFHDLPHHGQNLDAGTNGAHGALSEENGTLPEENGTHILNIIKIPQVHALTFLGWQIGKHRRKQKDVSEKDLQRSAAVLGYAAHAVLLIASYLHVPLRYPLHFGGSRSYVSDCLPSAETAIIASAQHTYINMTDPKLTVYPLFVECQEDDSTKASYAIYLLHKDTEQLLNYIGVESSGTGRRVFGNLQQLLRIIQSDEYICVGKGQAMGVETDHDTPCIKTILRCSIRMSYRYASENWVLLFPILLLYLLFRCLPGFFAFLLSHSPVIICATLILGVLISHGNTNCSNIDEDQKVLADSSAAQFADFSRDIHFDANKRFSVPSFKENTVSLKDGEINDASFSRVLGTKHCEMDDDSVPLLKGIVQENEKSDAFDRLEGTLTSIHPMEANQKRESKDPIFSDDKATMCANMFEVIHQSRADENQATRGLYSSRENVMEDDEMIAKTNHDRGSTDTQSDEVSVVSEDKPAGTKCKWGRAFSVRRRKKLSDIKVEAIDAAVDNQLDSSSGSPISRVRSHDGSSGFDLDQAENTTPVTPTTHIVSVLDEIDPYLSSDFSHPDQIQNDYSDNHSGMPPQDCRIDNDSNDETDKSKPKVNDEKNESVDPAFPGTGDDEKNVMDLGYSEMERNRRIEILMAKRRSRKNIIFDLDNNLIDVDKNQVFKRNPSNLLSCSDETELPGSAPSILHPGRNPFDHPFGQSDESDLHEHENLGPQKYMAVPHRDMFFTRHESFNVVNQGRRPSRFKPSFILDSMDTEEPSSSDFQRQIKSVSTLSAVTESDAISSVADQEDISANIKDDSIREYEAPNLPTMGSDIICVGGKCSDGIKFLNNDTLNAITNGAST</sequence>
<dbReference type="PANTHER" id="PTHR33870">
    <property type="entry name" value="CARDIOMYOPATHY-ASSOCIATED PROTEIN"/>
    <property type="match status" value="1"/>
</dbReference>
<dbReference type="AlphaFoldDB" id="A0A0D9WI01"/>
<reference evidence="5" key="2">
    <citation type="submission" date="2013-12" db="EMBL/GenBank/DDBJ databases">
        <authorList>
            <person name="Yu Y."/>
            <person name="Lee S."/>
            <person name="de Baynast K."/>
            <person name="Wissotski M."/>
            <person name="Liu L."/>
            <person name="Talag J."/>
            <person name="Goicoechea J."/>
            <person name="Angelova A."/>
            <person name="Jetty R."/>
            <person name="Kudrna D."/>
            <person name="Golser W."/>
            <person name="Rivera L."/>
            <person name="Zhang J."/>
            <person name="Wing R."/>
        </authorList>
    </citation>
    <scope>NUCLEOTIDE SEQUENCE</scope>
</reference>
<feature type="transmembrane region" description="Helical" evidence="3">
    <location>
        <begin position="375"/>
        <end position="393"/>
    </location>
</feature>
<dbReference type="Gramene" id="LPERR05G16920.1">
    <property type="protein sequence ID" value="LPERR05G16920.1"/>
    <property type="gene ID" value="LPERR05G16920"/>
</dbReference>
<dbReference type="PANTHER" id="PTHR33870:SF27">
    <property type="entry name" value="OS05G0490400 PROTEIN"/>
    <property type="match status" value="1"/>
</dbReference>
<keyword evidence="3" id="KW-0472">Membrane</keyword>
<evidence type="ECO:0000256" key="2">
    <source>
        <dbReference type="SAM" id="MobiDB-lite"/>
    </source>
</evidence>
<feature type="transmembrane region" description="Helical" evidence="3">
    <location>
        <begin position="399"/>
        <end position="421"/>
    </location>
</feature>
<evidence type="ECO:0000256" key="1">
    <source>
        <dbReference type="SAM" id="Coils"/>
    </source>
</evidence>
<dbReference type="EnsemblPlants" id="LPERR05G16920.1">
    <property type="protein sequence ID" value="LPERR05G16920.1"/>
    <property type="gene ID" value="LPERR05G16920"/>
</dbReference>
<protein>
    <submittedName>
        <fullName evidence="4">Uncharacterized protein</fullName>
    </submittedName>
</protein>
<organism evidence="4 5">
    <name type="scientific">Leersia perrieri</name>
    <dbReference type="NCBI Taxonomy" id="77586"/>
    <lineage>
        <taxon>Eukaryota</taxon>
        <taxon>Viridiplantae</taxon>
        <taxon>Streptophyta</taxon>
        <taxon>Embryophyta</taxon>
        <taxon>Tracheophyta</taxon>
        <taxon>Spermatophyta</taxon>
        <taxon>Magnoliopsida</taxon>
        <taxon>Liliopsida</taxon>
        <taxon>Poales</taxon>
        <taxon>Poaceae</taxon>
        <taxon>BOP clade</taxon>
        <taxon>Oryzoideae</taxon>
        <taxon>Oryzeae</taxon>
        <taxon>Oryzinae</taxon>
        <taxon>Leersia</taxon>
    </lineage>
</organism>